<dbReference type="GO" id="GO:0008483">
    <property type="term" value="F:transaminase activity"/>
    <property type="evidence" value="ECO:0007669"/>
    <property type="project" value="UniProtKB-KW"/>
</dbReference>
<dbReference type="GO" id="GO:0030170">
    <property type="term" value="F:pyridoxal phosphate binding"/>
    <property type="evidence" value="ECO:0007669"/>
    <property type="project" value="InterPro"/>
</dbReference>
<keyword evidence="1" id="KW-0032">Aminotransferase</keyword>
<evidence type="ECO:0000313" key="5">
    <source>
        <dbReference type="EMBL" id="OGM27325.1"/>
    </source>
</evidence>
<dbReference type="InterPro" id="IPR004839">
    <property type="entry name" value="Aminotransferase_I/II_large"/>
</dbReference>
<keyword evidence="3" id="KW-0663">Pyridoxal phosphate</keyword>
<dbReference type="InterPro" id="IPR015421">
    <property type="entry name" value="PyrdxlP-dep_Trfase_major"/>
</dbReference>
<dbReference type="Pfam" id="PF00155">
    <property type="entry name" value="Aminotran_1_2"/>
    <property type="match status" value="1"/>
</dbReference>
<dbReference type="EMBL" id="MGGL01000004">
    <property type="protein sequence ID" value="OGM27325.1"/>
    <property type="molecule type" value="Genomic_DNA"/>
</dbReference>
<reference evidence="5 6" key="1">
    <citation type="journal article" date="2016" name="Nat. Commun.">
        <title>Thousands of microbial genomes shed light on interconnected biogeochemical processes in an aquifer system.</title>
        <authorList>
            <person name="Anantharaman K."/>
            <person name="Brown C.T."/>
            <person name="Hug L.A."/>
            <person name="Sharon I."/>
            <person name="Castelle C.J."/>
            <person name="Probst A.J."/>
            <person name="Thomas B.C."/>
            <person name="Singh A."/>
            <person name="Wilkins M.J."/>
            <person name="Karaoz U."/>
            <person name="Brodie E.L."/>
            <person name="Williams K.H."/>
            <person name="Hubbard S.S."/>
            <person name="Banfield J.F."/>
        </authorList>
    </citation>
    <scope>NUCLEOTIDE SEQUENCE [LARGE SCALE GENOMIC DNA]</scope>
</reference>
<gene>
    <name evidence="5" type="ORF">A2628_00790</name>
</gene>
<dbReference type="InterPro" id="IPR050106">
    <property type="entry name" value="HistidinolP_aminotransfase"/>
</dbReference>
<accession>A0A1F7YLD0</accession>
<dbReference type="Proteomes" id="UP000179221">
    <property type="component" value="Unassembled WGS sequence"/>
</dbReference>
<feature type="domain" description="Aminotransferase class I/classII large" evidence="4">
    <location>
        <begin position="14"/>
        <end position="326"/>
    </location>
</feature>
<dbReference type="AlphaFoldDB" id="A0A1F7YLD0"/>
<dbReference type="PANTHER" id="PTHR43643:SF3">
    <property type="entry name" value="HISTIDINOL-PHOSPHATE AMINOTRANSFERASE"/>
    <property type="match status" value="1"/>
</dbReference>
<dbReference type="PANTHER" id="PTHR43643">
    <property type="entry name" value="HISTIDINOL-PHOSPHATE AMINOTRANSFERASE 2"/>
    <property type="match status" value="1"/>
</dbReference>
<name>A0A1F7YLD0_9BACT</name>
<dbReference type="Gene3D" id="3.40.640.10">
    <property type="entry name" value="Type I PLP-dependent aspartate aminotransferase-like (Major domain)"/>
    <property type="match status" value="1"/>
</dbReference>
<sequence>MQLPKSYALEITKSKIDLSVSTNPLGCSPRVLKRLRRINLSDISKYPDPRLLKAAITKKFNISEDEIMFGGGSEQLIKLITQTFLEKGNFTAVQKGSFFLFTKETLLKKGRVIFWDIGNFPTRNFPITLLFLANPATPTGTALTNIQIQEIINKFNPKITVIDEANGEFWKESFINTNNFTQNVIVLRTFSKVLGLAGLRIAFACSNKILIDKLKEVQQPFPVSEIAILAATEALKDKQFITKTIAFISEERTLLNDELRRRGFKVSNSVTNNIFVETTNAGKIVTELKLRGVSVISGSFFPKNQLEGFRISIKDKKTNRQFLNKLDEVLTCIK</sequence>
<proteinExistence type="predicted"/>
<evidence type="ECO:0000256" key="1">
    <source>
        <dbReference type="ARBA" id="ARBA00022576"/>
    </source>
</evidence>
<dbReference type="InterPro" id="IPR015422">
    <property type="entry name" value="PyrdxlP-dep_Trfase_small"/>
</dbReference>
<dbReference type="SUPFAM" id="SSF53383">
    <property type="entry name" value="PLP-dependent transferases"/>
    <property type="match status" value="1"/>
</dbReference>
<evidence type="ECO:0000256" key="2">
    <source>
        <dbReference type="ARBA" id="ARBA00022679"/>
    </source>
</evidence>
<comment type="caution">
    <text evidence="5">The sequence shown here is derived from an EMBL/GenBank/DDBJ whole genome shotgun (WGS) entry which is preliminary data.</text>
</comment>
<evidence type="ECO:0000256" key="3">
    <source>
        <dbReference type="ARBA" id="ARBA00022898"/>
    </source>
</evidence>
<dbReference type="CDD" id="cd00609">
    <property type="entry name" value="AAT_like"/>
    <property type="match status" value="1"/>
</dbReference>
<dbReference type="InterPro" id="IPR015424">
    <property type="entry name" value="PyrdxlP-dep_Trfase"/>
</dbReference>
<evidence type="ECO:0000313" key="6">
    <source>
        <dbReference type="Proteomes" id="UP000179221"/>
    </source>
</evidence>
<evidence type="ECO:0000259" key="4">
    <source>
        <dbReference type="Pfam" id="PF00155"/>
    </source>
</evidence>
<protein>
    <recommendedName>
        <fullName evidence="4">Aminotransferase class I/classII large domain-containing protein</fullName>
    </recommendedName>
</protein>
<organism evidence="5 6">
    <name type="scientific">Candidatus Woesebacteria bacterium RIFCSPHIGHO2_01_FULL_40_22</name>
    <dbReference type="NCBI Taxonomy" id="1802499"/>
    <lineage>
        <taxon>Bacteria</taxon>
        <taxon>Candidatus Woeseibacteriota</taxon>
    </lineage>
</organism>
<dbReference type="Gene3D" id="3.90.1150.10">
    <property type="entry name" value="Aspartate Aminotransferase, domain 1"/>
    <property type="match status" value="1"/>
</dbReference>
<keyword evidence="2" id="KW-0808">Transferase</keyword>